<dbReference type="GO" id="GO:0042274">
    <property type="term" value="P:ribosomal small subunit biogenesis"/>
    <property type="evidence" value="ECO:0007669"/>
    <property type="project" value="TreeGrafter"/>
</dbReference>
<dbReference type="OrthoDB" id="10260961at2759"/>
<keyword evidence="4" id="KW-0175">Coiled coil</keyword>
<feature type="compositionally biased region" description="Acidic residues" evidence="5">
    <location>
        <begin position="264"/>
        <end position="311"/>
    </location>
</feature>
<dbReference type="STRING" id="7375.A0A0L0CHI3"/>
<dbReference type="AlphaFoldDB" id="A0A0L0CHI3"/>
<proteinExistence type="inferred from homology"/>
<feature type="compositionally biased region" description="Acidic residues" evidence="5">
    <location>
        <begin position="92"/>
        <end position="104"/>
    </location>
</feature>
<dbReference type="PROSITE" id="PS51366">
    <property type="entry name" value="MI"/>
    <property type="match status" value="1"/>
</dbReference>
<feature type="compositionally biased region" description="Basic and acidic residues" evidence="5">
    <location>
        <begin position="312"/>
        <end position="333"/>
    </location>
</feature>
<dbReference type="FunFam" id="1.25.40.180:FF:000032">
    <property type="entry name" value="Nucleolar MIF4G domain-containing protein 1"/>
    <property type="match status" value="1"/>
</dbReference>
<sequence length="871" mass="101178">MVKIAKKKNKTKQAPVKPLSRKELRKQKLQEKKEHKRLFFSSKTEGKKLVAEAKKQQQSEKVQTKKKSKKPKVTINPDDIPIEQLLSGEVNSDNDESVDSDFSDEEVDALLPESLKLQMKAKAKPKAPVKKPKLIEPARPNAEDTHRKELQRQKDLENASKKRRIKQLKLENEEEDKVIAKLEKKLGLNKTKNKNRLVRKMFNDGLDFALELCLDDEEEKEKQALKEKRREELKKQQNKEPSWSDEEQDEERFNAIFGSGGESDGSEGNEDLEENDADDFDDESDLDEEEDEEEMENEFGGEDEDAEDEENQEKKEEFKEDIYGRKRDKDGNIIKEGASDGPQKYIPPHQRALLAAKGDNKQAEILERLRKQCKGLLNRLSEANLHKISTGIEELYMKNSRFNMNETLNKLLQEALIGKVLANERMVQEHMVLLAYLHAHIGSEIGAHFLQMFIEQFDNLLKNLSQLQQEDKSLNNVVLVLSYMYVFKIFEHRLLLEIIERLTNQLDEKTIECLLLIFQSVGFKLRKDDPLAFKQMMLGVQTKIAEAPLELKENLRLKFMVDILNAVKNNNINKIPKFDPELHENLRKKLKAMLRNDKYVITLNITMEDLLRADTVGKWWVVGSAWTGNIKEMAAAQKKAEGDESSSKSQKFSEQLLKLAKQQKMNTEERRNIFCIIMSAADYIDAFEKILHLAVKDQRSIAYVTIHCCLNEKASNPYYAHLALKFCNYNRKYQLAFQFASWDRINEIDSLNKIQVRNLARFLQHLIINNGLQLAVLKIVDFLQLDKQSFALMKEICKGLLLSSEEQDLYQAFERLAKNTKLQQFKQSLRLFLQHFLLKEQGSTLKLSEEEMELLQKRVDYVDKLLAYVDI</sequence>
<feature type="region of interest" description="Disordered" evidence="5">
    <location>
        <begin position="219"/>
        <end position="346"/>
    </location>
</feature>
<feature type="compositionally biased region" description="Basic and acidic residues" evidence="5">
    <location>
        <begin position="20"/>
        <end position="33"/>
    </location>
</feature>
<dbReference type="InterPro" id="IPR016024">
    <property type="entry name" value="ARM-type_fold"/>
</dbReference>
<comment type="caution">
    <text evidence="7">The sequence shown here is derived from an EMBL/GenBank/DDBJ whole genome shotgun (WGS) entry which is preliminary data.</text>
</comment>
<feature type="coiled-coil region" evidence="4">
    <location>
        <begin position="450"/>
        <end position="477"/>
    </location>
</feature>
<dbReference type="SUPFAM" id="SSF48371">
    <property type="entry name" value="ARM repeat"/>
    <property type="match status" value="1"/>
</dbReference>
<feature type="domain" description="MI" evidence="6">
    <location>
        <begin position="668"/>
        <end position="782"/>
    </location>
</feature>
<dbReference type="Pfam" id="PF02854">
    <property type="entry name" value="MIF4G"/>
    <property type="match status" value="1"/>
</dbReference>
<feature type="region of interest" description="Disordered" evidence="5">
    <location>
        <begin position="119"/>
        <end position="163"/>
    </location>
</feature>
<evidence type="ECO:0000256" key="5">
    <source>
        <dbReference type="SAM" id="MobiDB-lite"/>
    </source>
</evidence>
<dbReference type="PANTHER" id="PTHR18034:SF4">
    <property type="entry name" value="NUCLEOLAR MIF4G DOMAIN-CONTAINING PROTEIN 1"/>
    <property type="match status" value="1"/>
</dbReference>
<gene>
    <name evidence="7" type="ORF">FF38_07045</name>
</gene>
<reference evidence="7 8" key="1">
    <citation type="journal article" date="2015" name="Nat. Commun.">
        <title>Lucilia cuprina genome unlocks parasitic fly biology to underpin future interventions.</title>
        <authorList>
            <person name="Anstead C.A."/>
            <person name="Korhonen P.K."/>
            <person name="Young N.D."/>
            <person name="Hall R.S."/>
            <person name="Jex A.R."/>
            <person name="Murali S.C."/>
            <person name="Hughes D.S."/>
            <person name="Lee S.F."/>
            <person name="Perry T."/>
            <person name="Stroehlein A.J."/>
            <person name="Ansell B.R."/>
            <person name="Breugelmans B."/>
            <person name="Hofmann A."/>
            <person name="Qu J."/>
            <person name="Dugan S."/>
            <person name="Lee S.L."/>
            <person name="Chao H."/>
            <person name="Dinh H."/>
            <person name="Han Y."/>
            <person name="Doddapaneni H.V."/>
            <person name="Worley K.C."/>
            <person name="Muzny D.M."/>
            <person name="Ioannidis P."/>
            <person name="Waterhouse R.M."/>
            <person name="Zdobnov E.M."/>
            <person name="James P.J."/>
            <person name="Bagnall N.H."/>
            <person name="Kotze A.C."/>
            <person name="Gibbs R.A."/>
            <person name="Richards S."/>
            <person name="Batterham P."/>
            <person name="Gasser R.B."/>
        </authorList>
    </citation>
    <scope>NUCLEOTIDE SEQUENCE [LARGE SCALE GENOMIC DNA]</scope>
    <source>
        <strain evidence="7 8">LS</strain>
        <tissue evidence="7">Full body</tissue>
    </source>
</reference>
<comment type="subcellular location">
    <subcellularLocation>
        <location evidence="1">Nucleus</location>
        <location evidence="1">Nucleolus</location>
    </subcellularLocation>
</comment>
<feature type="compositionally biased region" description="Basic and acidic residues" evidence="5">
    <location>
        <begin position="44"/>
        <end position="58"/>
    </location>
</feature>
<feature type="compositionally biased region" description="Basic residues" evidence="5">
    <location>
        <begin position="1"/>
        <end position="11"/>
    </location>
</feature>
<dbReference type="InterPro" id="IPR003890">
    <property type="entry name" value="MIF4G-like_typ-3"/>
</dbReference>
<dbReference type="Gene3D" id="1.25.40.180">
    <property type="match status" value="1"/>
</dbReference>
<feature type="region of interest" description="Disordered" evidence="5">
    <location>
        <begin position="1"/>
        <end position="104"/>
    </location>
</feature>
<dbReference type="InterPro" id="IPR050781">
    <property type="entry name" value="CWC22_splicing_factor"/>
</dbReference>
<evidence type="ECO:0000313" key="7">
    <source>
        <dbReference type="EMBL" id="KNC31706.1"/>
    </source>
</evidence>
<keyword evidence="8" id="KW-1185">Reference proteome</keyword>
<dbReference type="Proteomes" id="UP000037069">
    <property type="component" value="Unassembled WGS sequence"/>
</dbReference>
<dbReference type="GO" id="GO:0003723">
    <property type="term" value="F:RNA binding"/>
    <property type="evidence" value="ECO:0007669"/>
    <property type="project" value="InterPro"/>
</dbReference>
<evidence type="ECO:0000259" key="6">
    <source>
        <dbReference type="PROSITE" id="PS51366"/>
    </source>
</evidence>
<evidence type="ECO:0000256" key="2">
    <source>
        <dbReference type="ARBA" id="ARBA00006856"/>
    </source>
</evidence>
<accession>A0A0L0CHI3</accession>
<dbReference type="SMART" id="SM00543">
    <property type="entry name" value="MIF4G"/>
    <property type="match status" value="1"/>
</dbReference>
<dbReference type="OMA" id="FMVDILN"/>
<keyword evidence="3" id="KW-0539">Nucleus</keyword>
<protein>
    <submittedName>
        <fullName evidence="7">Putative nucleolar MIF4G domain-containing protein 1</fullName>
    </submittedName>
</protein>
<evidence type="ECO:0000256" key="1">
    <source>
        <dbReference type="ARBA" id="ARBA00004604"/>
    </source>
</evidence>
<organism evidence="7 8">
    <name type="scientific">Lucilia cuprina</name>
    <name type="common">Green bottle fly</name>
    <name type="synonym">Australian sheep blowfly</name>
    <dbReference type="NCBI Taxonomy" id="7375"/>
    <lineage>
        <taxon>Eukaryota</taxon>
        <taxon>Metazoa</taxon>
        <taxon>Ecdysozoa</taxon>
        <taxon>Arthropoda</taxon>
        <taxon>Hexapoda</taxon>
        <taxon>Insecta</taxon>
        <taxon>Pterygota</taxon>
        <taxon>Neoptera</taxon>
        <taxon>Endopterygota</taxon>
        <taxon>Diptera</taxon>
        <taxon>Brachycera</taxon>
        <taxon>Muscomorpha</taxon>
        <taxon>Oestroidea</taxon>
        <taxon>Calliphoridae</taxon>
        <taxon>Luciliinae</taxon>
        <taxon>Lucilia</taxon>
    </lineage>
</organism>
<dbReference type="EMBL" id="JRES01000390">
    <property type="protein sequence ID" value="KNC31706.1"/>
    <property type="molecule type" value="Genomic_DNA"/>
</dbReference>
<dbReference type="InterPro" id="IPR003891">
    <property type="entry name" value="Initiation_fac_eIF4g_MI"/>
</dbReference>
<comment type="similarity">
    <text evidence="2">Belongs to the CWC22 family.</text>
</comment>
<feature type="compositionally biased region" description="Basic and acidic residues" evidence="5">
    <location>
        <begin position="133"/>
        <end position="160"/>
    </location>
</feature>
<name>A0A0L0CHI3_LUCCU</name>
<feature type="compositionally biased region" description="Basic residues" evidence="5">
    <location>
        <begin position="119"/>
        <end position="132"/>
    </location>
</feature>
<evidence type="ECO:0000256" key="4">
    <source>
        <dbReference type="SAM" id="Coils"/>
    </source>
</evidence>
<dbReference type="Pfam" id="PF02847">
    <property type="entry name" value="MA3"/>
    <property type="match status" value="1"/>
</dbReference>
<evidence type="ECO:0000256" key="3">
    <source>
        <dbReference type="ARBA" id="ARBA00023242"/>
    </source>
</evidence>
<dbReference type="PANTHER" id="PTHR18034">
    <property type="entry name" value="CELL CYCLE CONTROL PROTEIN CWF22-RELATED"/>
    <property type="match status" value="1"/>
</dbReference>
<dbReference type="GO" id="GO:0005730">
    <property type="term" value="C:nucleolus"/>
    <property type="evidence" value="ECO:0007669"/>
    <property type="project" value="UniProtKB-SubCell"/>
</dbReference>
<feature type="compositionally biased region" description="Basic and acidic residues" evidence="5">
    <location>
        <begin position="220"/>
        <end position="238"/>
    </location>
</feature>
<evidence type="ECO:0000313" key="8">
    <source>
        <dbReference type="Proteomes" id="UP000037069"/>
    </source>
</evidence>
<dbReference type="SMART" id="SM00544">
    <property type="entry name" value="MA3"/>
    <property type="match status" value="1"/>
</dbReference>